<keyword evidence="4" id="KW-0547">Nucleotide-binding</keyword>
<dbReference type="CDD" id="cd03253">
    <property type="entry name" value="ABCC_ATM1_transporter"/>
    <property type="match status" value="1"/>
</dbReference>
<dbReference type="AlphaFoldDB" id="A0A6A6YVB6"/>
<keyword evidence="7 10" id="KW-0472">Membrane</keyword>
<dbReference type="SUPFAM" id="SSF90123">
    <property type="entry name" value="ABC transporter transmembrane region"/>
    <property type="match status" value="1"/>
</dbReference>
<dbReference type="Proteomes" id="UP000504636">
    <property type="component" value="Unplaced"/>
</dbReference>
<evidence type="ECO:0000256" key="5">
    <source>
        <dbReference type="ARBA" id="ARBA00022840"/>
    </source>
</evidence>
<feature type="domain" description="ABC transmembrane type-1" evidence="12">
    <location>
        <begin position="345"/>
        <end position="636"/>
    </location>
</feature>
<keyword evidence="5" id="KW-0067">ATP-binding</keyword>
<feature type="domain" description="ABC transporter" evidence="11">
    <location>
        <begin position="670"/>
        <end position="904"/>
    </location>
</feature>
<gene>
    <name evidence="13 15" type="ORF">BDZ99DRAFT_437609</name>
</gene>
<comment type="similarity">
    <text evidence="8">Belongs to the ABC transporter superfamily. ABCB family. Heavy Metal importer (TC 3.A.1.210) subfamily.</text>
</comment>
<dbReference type="GO" id="GO:0005774">
    <property type="term" value="C:vacuolar membrane"/>
    <property type="evidence" value="ECO:0007669"/>
    <property type="project" value="TreeGrafter"/>
</dbReference>
<keyword evidence="6 10" id="KW-1133">Transmembrane helix</keyword>
<reference evidence="15" key="2">
    <citation type="submission" date="2020-04" db="EMBL/GenBank/DDBJ databases">
        <authorList>
            <consortium name="NCBI Genome Project"/>
        </authorList>
    </citation>
    <scope>NUCLEOTIDE SEQUENCE</scope>
    <source>
        <strain evidence="15">CBS 304.34</strain>
    </source>
</reference>
<dbReference type="FunFam" id="1.20.1560.10:FF:000050">
    <property type="entry name" value="Vacuolar ABC heavy metal transporter (Hmt1)"/>
    <property type="match status" value="1"/>
</dbReference>
<feature type="transmembrane region" description="Helical" evidence="10">
    <location>
        <begin position="342"/>
        <end position="368"/>
    </location>
</feature>
<evidence type="ECO:0000256" key="3">
    <source>
        <dbReference type="ARBA" id="ARBA00022692"/>
    </source>
</evidence>
<evidence type="ECO:0000256" key="4">
    <source>
        <dbReference type="ARBA" id="ARBA00022741"/>
    </source>
</evidence>
<proteinExistence type="inferred from homology"/>
<dbReference type="InterPro" id="IPR027417">
    <property type="entry name" value="P-loop_NTPase"/>
</dbReference>
<feature type="region of interest" description="Disordered" evidence="9">
    <location>
        <begin position="925"/>
        <end position="974"/>
    </location>
</feature>
<feature type="region of interest" description="Disordered" evidence="9">
    <location>
        <begin position="73"/>
        <end position="102"/>
    </location>
</feature>
<evidence type="ECO:0008006" key="16">
    <source>
        <dbReference type="Google" id="ProtNLM"/>
    </source>
</evidence>
<evidence type="ECO:0000259" key="11">
    <source>
        <dbReference type="PROSITE" id="PS50893"/>
    </source>
</evidence>
<dbReference type="InterPro" id="IPR036640">
    <property type="entry name" value="ABC1_TM_sf"/>
</dbReference>
<dbReference type="Pfam" id="PF00005">
    <property type="entry name" value="ABC_tran"/>
    <property type="match status" value="1"/>
</dbReference>
<evidence type="ECO:0000256" key="2">
    <source>
        <dbReference type="ARBA" id="ARBA00022448"/>
    </source>
</evidence>
<dbReference type="GO" id="GO:0000041">
    <property type="term" value="P:transition metal ion transport"/>
    <property type="evidence" value="ECO:0007669"/>
    <property type="project" value="UniProtKB-ARBA"/>
</dbReference>
<dbReference type="SUPFAM" id="SSF52540">
    <property type="entry name" value="P-loop containing nucleoside triphosphate hydrolases"/>
    <property type="match status" value="1"/>
</dbReference>
<keyword evidence="2" id="KW-0813">Transport</keyword>
<feature type="transmembrane region" description="Helical" evidence="10">
    <location>
        <begin position="232"/>
        <end position="251"/>
    </location>
</feature>
<dbReference type="CDD" id="cd18583">
    <property type="entry name" value="ABC_6TM_HMT1"/>
    <property type="match status" value="1"/>
</dbReference>
<dbReference type="PANTHER" id="PTHR24221:SF651">
    <property type="entry name" value="HEAVY METAL TOLERANCE PROTEIN"/>
    <property type="match status" value="1"/>
</dbReference>
<dbReference type="InterPro" id="IPR017871">
    <property type="entry name" value="ABC_transporter-like_CS"/>
</dbReference>
<evidence type="ECO:0000256" key="8">
    <source>
        <dbReference type="ARBA" id="ARBA00024363"/>
    </source>
</evidence>
<dbReference type="Pfam" id="PF00664">
    <property type="entry name" value="ABC_membrane"/>
    <property type="match status" value="1"/>
</dbReference>
<evidence type="ECO:0000313" key="14">
    <source>
        <dbReference type="Proteomes" id="UP000504636"/>
    </source>
</evidence>
<feature type="transmembrane region" description="Helical" evidence="10">
    <location>
        <begin position="148"/>
        <end position="167"/>
    </location>
</feature>
<dbReference type="GeneID" id="54458482"/>
<dbReference type="EMBL" id="MU003696">
    <property type="protein sequence ID" value="KAF2812882.1"/>
    <property type="molecule type" value="Genomic_DNA"/>
</dbReference>
<keyword evidence="14" id="KW-1185">Reference proteome</keyword>
<evidence type="ECO:0000256" key="6">
    <source>
        <dbReference type="ARBA" id="ARBA00022989"/>
    </source>
</evidence>
<dbReference type="RefSeq" id="XP_033579846.1">
    <property type="nucleotide sequence ID" value="XM_033717589.1"/>
</dbReference>
<dbReference type="OrthoDB" id="6500128at2759"/>
<feature type="transmembrane region" description="Helical" evidence="10">
    <location>
        <begin position="176"/>
        <end position="199"/>
    </location>
</feature>
<protein>
    <recommendedName>
        <fullName evidence="16">Heavy metal tolerance protein</fullName>
    </recommendedName>
</protein>
<evidence type="ECO:0000256" key="1">
    <source>
        <dbReference type="ARBA" id="ARBA00004141"/>
    </source>
</evidence>
<evidence type="ECO:0000259" key="12">
    <source>
        <dbReference type="PROSITE" id="PS50929"/>
    </source>
</evidence>
<evidence type="ECO:0000313" key="13">
    <source>
        <dbReference type="EMBL" id="KAF2812882.1"/>
    </source>
</evidence>
<dbReference type="GO" id="GO:0016887">
    <property type="term" value="F:ATP hydrolysis activity"/>
    <property type="evidence" value="ECO:0007669"/>
    <property type="project" value="InterPro"/>
</dbReference>
<dbReference type="InterPro" id="IPR011527">
    <property type="entry name" value="ABC1_TM_dom"/>
</dbReference>
<dbReference type="Gene3D" id="1.20.1560.10">
    <property type="entry name" value="ABC transporter type 1, transmembrane domain"/>
    <property type="match status" value="1"/>
</dbReference>
<dbReference type="InterPro" id="IPR039421">
    <property type="entry name" value="Type_1_exporter"/>
</dbReference>
<dbReference type="SMART" id="SM00382">
    <property type="entry name" value="AAA"/>
    <property type="match status" value="1"/>
</dbReference>
<feature type="region of interest" description="Disordered" evidence="9">
    <location>
        <begin position="281"/>
        <end position="306"/>
    </location>
</feature>
<feature type="transmembrane region" description="Helical" evidence="10">
    <location>
        <begin position="492"/>
        <end position="512"/>
    </location>
</feature>
<dbReference type="PROSITE" id="PS50893">
    <property type="entry name" value="ABC_TRANSPORTER_2"/>
    <property type="match status" value="1"/>
</dbReference>
<feature type="transmembrane region" description="Helical" evidence="10">
    <location>
        <begin position="467"/>
        <end position="486"/>
    </location>
</feature>
<keyword evidence="3 10" id="KW-0812">Transmembrane</keyword>
<feature type="transmembrane region" description="Helical" evidence="10">
    <location>
        <begin position="36"/>
        <end position="58"/>
    </location>
</feature>
<dbReference type="GO" id="GO:0140359">
    <property type="term" value="F:ABC-type transporter activity"/>
    <property type="evidence" value="ECO:0007669"/>
    <property type="project" value="InterPro"/>
</dbReference>
<sequence>MSLSPELGATAGTMIVSLAHRGPAELASSSRAAPWVRTLLVLQFAYPVLLLVFFLLAFTIRSIRSASNASLNCEPVTTSGPGGKPLPNTDPTRNAPKGEAKDDVTRSQKLLFGWLSIGVALTFVGNSINVIVHAIYNRKEEWWCGQSVVIYLVGAFFVYLLLVISLVDSKPTPNSVYLATWSCALVLEIILLAASLSIYTHAHREKRAGKPRHGHLRFRMTEWEITEVVVDLLRIILLIALIGFYILFVTLRNRKKHAQAQNAAETQGLLAESRAENGENGHANGDYGSTLPVSGRHAHTEGAGPGWSRPVNVPSRNWWDYIKGYHVFFPYLWPSKDRKLQIIVVICFTIVTLQRVVNLVVPIAVGWIINELSGESGRGDGGKIMMPWWPICLYIFLRFIQGNNGVLGAIRSSLWIPIGQYSYRELSVAAFEHVHGLSLDFHLGKKTGEVLSALGKGASINTFLEQVTFSVLPMLVDLCVAIGYFLVAFDAYYALVVSIVTFWYIYLTIRMAQWRAEMRRQMVNADREEDAVKNDSMVSYETVKYFNAEQYEFNRYRSAVEKFQAAEYGVLFSLNLMNVTQNMVFMLGLMITCFISAYQVTTGQSQVGQFVTLLTYMAQLQQPLNFFGTFYRMIQSAMINSERMLELFKEKPTVVDKEGAGTLPTCEGDIRFNEVQFSYDNRKPALQGLDFHCAPGTTTAFVGESGGGKSTVFRLLFRFYNILGGSIQVDGHDVVDLTIDSLRRHIGVVPQDTVLFNETLMYNLKYANPDATDEQVYEACRAASIHDKIMAFPDRYETRVGERGLRLSGGEKQRVAIARTILKNPRIIMLDEATAALDTTTEQHIQEALTTLGKGRTMLVIAHRLSTITRADQILVLHKGKVHERGTHAELLALKGKYANMWEKQIQAQRAAEEAKVLKDKADRLRRESIHDDDDSRSTSPVDSEDERAKASGSGAATPKVSGGGGHHHGHHGH</sequence>
<evidence type="ECO:0000313" key="15">
    <source>
        <dbReference type="RefSeq" id="XP_033579846.1"/>
    </source>
</evidence>
<evidence type="ECO:0000256" key="10">
    <source>
        <dbReference type="SAM" id="Phobius"/>
    </source>
</evidence>
<comment type="subcellular location">
    <subcellularLocation>
        <location evidence="1">Membrane</location>
        <topology evidence="1">Multi-pass membrane protein</topology>
    </subcellularLocation>
</comment>
<accession>A0A6A6YVB6</accession>
<name>A0A6A6YVB6_9PEZI</name>
<dbReference type="FunFam" id="3.40.50.300:FF:000186">
    <property type="entry name" value="ATP-binding cassette sub-family B member 7, mitochondrial"/>
    <property type="match status" value="1"/>
</dbReference>
<organism evidence="13">
    <name type="scientific">Mytilinidion resinicola</name>
    <dbReference type="NCBI Taxonomy" id="574789"/>
    <lineage>
        <taxon>Eukaryota</taxon>
        <taxon>Fungi</taxon>
        <taxon>Dikarya</taxon>
        <taxon>Ascomycota</taxon>
        <taxon>Pezizomycotina</taxon>
        <taxon>Dothideomycetes</taxon>
        <taxon>Pleosporomycetidae</taxon>
        <taxon>Mytilinidiales</taxon>
        <taxon>Mytilinidiaceae</taxon>
        <taxon>Mytilinidion</taxon>
    </lineage>
</organism>
<feature type="compositionally biased region" description="Basic and acidic residues" evidence="9">
    <location>
        <begin position="925"/>
        <end position="937"/>
    </location>
</feature>
<evidence type="ECO:0000256" key="7">
    <source>
        <dbReference type="ARBA" id="ARBA00023136"/>
    </source>
</evidence>
<feature type="transmembrane region" description="Helical" evidence="10">
    <location>
        <begin position="388"/>
        <end position="410"/>
    </location>
</feature>
<reference evidence="15" key="3">
    <citation type="submission" date="2025-04" db="UniProtKB">
        <authorList>
            <consortium name="RefSeq"/>
        </authorList>
    </citation>
    <scope>IDENTIFICATION</scope>
    <source>
        <strain evidence="15">CBS 304.34</strain>
    </source>
</reference>
<dbReference type="PROSITE" id="PS00211">
    <property type="entry name" value="ABC_TRANSPORTER_1"/>
    <property type="match status" value="1"/>
</dbReference>
<dbReference type="InterPro" id="IPR003439">
    <property type="entry name" value="ABC_transporter-like_ATP-bd"/>
</dbReference>
<feature type="transmembrane region" description="Helical" evidence="10">
    <location>
        <begin position="583"/>
        <end position="600"/>
    </location>
</feature>
<feature type="transmembrane region" description="Helical" evidence="10">
    <location>
        <begin position="111"/>
        <end position="136"/>
    </location>
</feature>
<dbReference type="Gene3D" id="3.40.50.300">
    <property type="entry name" value="P-loop containing nucleotide triphosphate hydrolases"/>
    <property type="match status" value="1"/>
</dbReference>
<dbReference type="PANTHER" id="PTHR24221">
    <property type="entry name" value="ATP-BINDING CASSETTE SUB-FAMILY B"/>
    <property type="match status" value="1"/>
</dbReference>
<dbReference type="InterPro" id="IPR003593">
    <property type="entry name" value="AAA+_ATPase"/>
</dbReference>
<reference evidence="13 15" key="1">
    <citation type="journal article" date="2020" name="Stud. Mycol.">
        <title>101 Dothideomycetes genomes: a test case for predicting lifestyles and emergence of pathogens.</title>
        <authorList>
            <person name="Haridas S."/>
            <person name="Albert R."/>
            <person name="Binder M."/>
            <person name="Bloem J."/>
            <person name="Labutti K."/>
            <person name="Salamov A."/>
            <person name="Andreopoulos B."/>
            <person name="Baker S."/>
            <person name="Barry K."/>
            <person name="Bills G."/>
            <person name="Bluhm B."/>
            <person name="Cannon C."/>
            <person name="Castanera R."/>
            <person name="Culley D."/>
            <person name="Daum C."/>
            <person name="Ezra D."/>
            <person name="Gonzalez J."/>
            <person name="Henrissat B."/>
            <person name="Kuo A."/>
            <person name="Liang C."/>
            <person name="Lipzen A."/>
            <person name="Lutzoni F."/>
            <person name="Magnuson J."/>
            <person name="Mondo S."/>
            <person name="Nolan M."/>
            <person name="Ohm R."/>
            <person name="Pangilinan J."/>
            <person name="Park H.-J."/>
            <person name="Ramirez L."/>
            <person name="Alfaro M."/>
            <person name="Sun H."/>
            <person name="Tritt A."/>
            <person name="Yoshinaga Y."/>
            <person name="Zwiers L.-H."/>
            <person name="Turgeon B."/>
            <person name="Goodwin S."/>
            <person name="Spatafora J."/>
            <person name="Crous P."/>
            <person name="Grigoriev I."/>
        </authorList>
    </citation>
    <scope>NUCLEOTIDE SEQUENCE</scope>
    <source>
        <strain evidence="13 15">CBS 304.34</strain>
    </source>
</reference>
<evidence type="ECO:0000256" key="9">
    <source>
        <dbReference type="SAM" id="MobiDB-lite"/>
    </source>
</evidence>
<dbReference type="GO" id="GO:0005524">
    <property type="term" value="F:ATP binding"/>
    <property type="evidence" value="ECO:0007669"/>
    <property type="project" value="UniProtKB-KW"/>
</dbReference>
<dbReference type="PROSITE" id="PS50929">
    <property type="entry name" value="ABC_TM1F"/>
    <property type="match status" value="1"/>
</dbReference>